<dbReference type="Pfam" id="PF00724">
    <property type="entry name" value="Oxidored_FMN"/>
    <property type="match status" value="1"/>
</dbReference>
<dbReference type="SUPFAM" id="SSF51395">
    <property type="entry name" value="FMN-linked oxidoreductases"/>
    <property type="match status" value="1"/>
</dbReference>
<dbReference type="InterPro" id="IPR013785">
    <property type="entry name" value="Aldolase_TIM"/>
</dbReference>
<dbReference type="AlphaFoldDB" id="S7U2H1"/>
<dbReference type="Gene3D" id="3.20.20.70">
    <property type="entry name" value="Aldolase class I"/>
    <property type="match status" value="1"/>
</dbReference>
<keyword evidence="5" id="KW-1185">Reference proteome</keyword>
<reference evidence="4 5" key="1">
    <citation type="journal article" date="2013" name="Genome Announc.">
        <title>Draft genome sequences for three mercury-methylating, sulfate-reducing bacteria.</title>
        <authorList>
            <person name="Brown S.D."/>
            <person name="Hurt R.A.Jr."/>
            <person name="Gilmour C.C."/>
            <person name="Elias D.A."/>
        </authorList>
    </citation>
    <scope>NUCLEOTIDE SEQUENCE [LARGE SCALE GENOMIC DNA]</scope>
    <source>
        <strain evidence="4 5">DSM 2059</strain>
    </source>
</reference>
<dbReference type="eggNOG" id="COG1902">
    <property type="taxonomic scope" value="Bacteria"/>
</dbReference>
<dbReference type="PANTHER" id="PTHR43656:SF2">
    <property type="entry name" value="BINDING OXIDOREDUCTASE, PUTATIVE (AFU_ORTHOLOGUE AFUA_2G08260)-RELATED"/>
    <property type="match status" value="1"/>
</dbReference>
<dbReference type="GO" id="GO:0016491">
    <property type="term" value="F:oxidoreductase activity"/>
    <property type="evidence" value="ECO:0007669"/>
    <property type="project" value="UniProtKB-KW"/>
</dbReference>
<dbReference type="PANTHER" id="PTHR43656">
    <property type="entry name" value="BINDING OXIDOREDUCTASE, PUTATIVE (AFU_ORTHOLOGUE AFUA_2G08260)-RELATED"/>
    <property type="match status" value="1"/>
</dbReference>
<evidence type="ECO:0000256" key="2">
    <source>
        <dbReference type="ARBA" id="ARBA00023002"/>
    </source>
</evidence>
<gene>
    <name evidence="4" type="ORF">dsmv_1211</name>
</gene>
<dbReference type="InterPro" id="IPR051799">
    <property type="entry name" value="NADH_flavin_oxidoreductase"/>
</dbReference>
<evidence type="ECO:0000259" key="3">
    <source>
        <dbReference type="Pfam" id="PF00724"/>
    </source>
</evidence>
<proteinExistence type="predicted"/>
<name>S7U2H1_DESML</name>
<evidence type="ECO:0000313" key="5">
    <source>
        <dbReference type="Proteomes" id="UP000014977"/>
    </source>
</evidence>
<accession>S7U2H1</accession>
<comment type="caution">
    <text evidence="4">The sequence shown here is derived from an EMBL/GenBank/DDBJ whole genome shotgun (WGS) entry which is preliminary data.</text>
</comment>
<keyword evidence="2" id="KW-0560">Oxidoreductase</keyword>
<dbReference type="PATRIC" id="fig|1121405.3.peg.498"/>
<feature type="domain" description="NADH:flavin oxidoreductase/NADH oxidase N-terminal" evidence="3">
    <location>
        <begin position="4"/>
        <end position="334"/>
    </location>
</feature>
<dbReference type="Proteomes" id="UP000014977">
    <property type="component" value="Unassembled WGS sequence"/>
</dbReference>
<dbReference type="GO" id="GO:0010181">
    <property type="term" value="F:FMN binding"/>
    <property type="evidence" value="ECO:0007669"/>
    <property type="project" value="InterPro"/>
</dbReference>
<dbReference type="InterPro" id="IPR001155">
    <property type="entry name" value="OxRdtase_FMN_N"/>
</dbReference>
<dbReference type="CDD" id="cd02803">
    <property type="entry name" value="OYE_like_FMN_family"/>
    <property type="match status" value="1"/>
</dbReference>
<sequence>MSRLFEESSINQMSLKNRFVRAATWEGLATEKGEATPELMEMMASLAKGGVGLIITSHSYVSQEGQGTPWQLGVYDDKLIPKLEAMASAVHENSGKIVMQLAHAGLYAEVALTGRPALAVSDPAGFPEGNIKTITPVEIQRLVSSYAQAAKRAQVAGFDGLEIHSGHGYLLSQFLSPAYNKRQDEYGGAIENRVRIHLQIYQAIREVVGTDYPIMVKMNGSDFIENGLTREDSLKAAKLFADAGFDAIEVSGGIIRTGKLSPSRPGITTEDKEAYFEEYATHFKSNIKTPLILVGGLRSFTIADRIVAEGIADYISMSRPFIREPDLINRWKNGDLRKAECKSDNLCFNPGFEGHGVYCVTRELEKNKISGQHTTSRFS</sequence>
<protein>
    <submittedName>
        <fullName evidence="4">NADH:flavin oxidoreductase/NADH oxidase</fullName>
    </submittedName>
</protein>
<evidence type="ECO:0000256" key="1">
    <source>
        <dbReference type="ARBA" id="ARBA00022630"/>
    </source>
</evidence>
<dbReference type="RefSeq" id="WP_020875558.1">
    <property type="nucleotide sequence ID" value="NZ_ATHJ01000057.1"/>
</dbReference>
<dbReference type="STRING" id="897.B2D07_08030"/>
<dbReference type="EMBL" id="ATHJ01000057">
    <property type="protein sequence ID" value="EPR43185.1"/>
    <property type="molecule type" value="Genomic_DNA"/>
</dbReference>
<evidence type="ECO:0000313" key="4">
    <source>
        <dbReference type="EMBL" id="EPR43185.1"/>
    </source>
</evidence>
<dbReference type="OrthoDB" id="9784632at2"/>
<organism evidence="4 5">
    <name type="scientific">Desulfococcus multivorans DSM 2059</name>
    <dbReference type="NCBI Taxonomy" id="1121405"/>
    <lineage>
        <taxon>Bacteria</taxon>
        <taxon>Pseudomonadati</taxon>
        <taxon>Thermodesulfobacteriota</taxon>
        <taxon>Desulfobacteria</taxon>
        <taxon>Desulfobacterales</taxon>
        <taxon>Desulfococcaceae</taxon>
        <taxon>Desulfococcus</taxon>
    </lineage>
</organism>
<keyword evidence="1" id="KW-0285">Flavoprotein</keyword>